<reference evidence="1" key="1">
    <citation type="submission" date="2019-04" db="EMBL/GenBank/DDBJ databases">
        <title>Genome assembly of Zosterops borbonicus 15179.</title>
        <authorList>
            <person name="Leroy T."/>
            <person name="Anselmetti Y."/>
            <person name="Tilak M.-K."/>
            <person name="Nabholz B."/>
        </authorList>
    </citation>
    <scope>NUCLEOTIDE SEQUENCE</scope>
    <source>
        <strain evidence="1">HGM_15179</strain>
        <tissue evidence="1">Muscle</tissue>
    </source>
</reference>
<dbReference type="EMBL" id="SWJQ01003857">
    <property type="protein sequence ID" value="TRZ05586.1"/>
    <property type="molecule type" value="Genomic_DNA"/>
</dbReference>
<keyword evidence="2" id="KW-1185">Reference proteome</keyword>
<dbReference type="AlphaFoldDB" id="A0A8K1FXZ5"/>
<dbReference type="PANTHER" id="PTHR23053">
    <property type="entry name" value="DLEC1 DELETED IN LUNG AND ESOPHAGEAL CANCER 1"/>
    <property type="match status" value="1"/>
</dbReference>
<dbReference type="PANTHER" id="PTHR23053:SF0">
    <property type="entry name" value="HYDROCEPHALUS-INDUCING PROTEIN HOMOLOG"/>
    <property type="match status" value="1"/>
</dbReference>
<accession>A0A8K1FXZ5</accession>
<dbReference type="GO" id="GO:1904158">
    <property type="term" value="P:axonemal central apparatus assembly"/>
    <property type="evidence" value="ECO:0007669"/>
    <property type="project" value="TreeGrafter"/>
</dbReference>
<sequence>KTICYIGKNPDPVVFSLCCQGVHVKLEVSPLELSFDKLHLHGTDSRALVLKNNTLLPMAWQFSGLEDLVEDFSLSQDKGTVDSCSELEVTLNFKARQIGSIEKTLRLEVSDTENILGIFQAENIKVSAEVRDLSVSIDMPEGPDGSLEFGTINVLDKVKKVLRLKNKSVYNIEYK</sequence>
<dbReference type="InterPro" id="IPR033305">
    <property type="entry name" value="Hydin-like"/>
</dbReference>
<dbReference type="GO" id="GO:0005930">
    <property type="term" value="C:axoneme"/>
    <property type="evidence" value="ECO:0007669"/>
    <property type="project" value="TreeGrafter"/>
</dbReference>
<feature type="non-terminal residue" evidence="1">
    <location>
        <position position="1"/>
    </location>
</feature>
<comment type="caution">
    <text evidence="1">The sequence shown here is derived from an EMBL/GenBank/DDBJ whole genome shotgun (WGS) entry which is preliminary data.</text>
</comment>
<evidence type="ECO:0000313" key="2">
    <source>
        <dbReference type="Proteomes" id="UP000796761"/>
    </source>
</evidence>
<protein>
    <submittedName>
        <fullName evidence="1">Uncharacterized protein</fullName>
    </submittedName>
</protein>
<name>A0A8K1FXZ5_9PASS</name>
<dbReference type="Gene3D" id="2.60.40.10">
    <property type="entry name" value="Immunoglobulins"/>
    <property type="match status" value="1"/>
</dbReference>
<dbReference type="InterPro" id="IPR013783">
    <property type="entry name" value="Ig-like_fold"/>
</dbReference>
<evidence type="ECO:0000313" key="1">
    <source>
        <dbReference type="EMBL" id="TRZ05586.1"/>
    </source>
</evidence>
<dbReference type="OrthoDB" id="9215935at2759"/>
<dbReference type="GO" id="GO:0003341">
    <property type="term" value="P:cilium movement"/>
    <property type="evidence" value="ECO:0007669"/>
    <property type="project" value="TreeGrafter"/>
</dbReference>
<gene>
    <name evidence="1" type="ORF">HGM15179_021521</name>
</gene>
<proteinExistence type="predicted"/>
<organism evidence="1 2">
    <name type="scientific">Zosterops borbonicus</name>
    <dbReference type="NCBI Taxonomy" id="364589"/>
    <lineage>
        <taxon>Eukaryota</taxon>
        <taxon>Metazoa</taxon>
        <taxon>Chordata</taxon>
        <taxon>Craniata</taxon>
        <taxon>Vertebrata</taxon>
        <taxon>Euteleostomi</taxon>
        <taxon>Archelosauria</taxon>
        <taxon>Archosauria</taxon>
        <taxon>Dinosauria</taxon>
        <taxon>Saurischia</taxon>
        <taxon>Theropoda</taxon>
        <taxon>Coelurosauria</taxon>
        <taxon>Aves</taxon>
        <taxon>Neognathae</taxon>
        <taxon>Neoaves</taxon>
        <taxon>Telluraves</taxon>
        <taxon>Australaves</taxon>
        <taxon>Passeriformes</taxon>
        <taxon>Sylvioidea</taxon>
        <taxon>Zosteropidae</taxon>
        <taxon>Zosterops</taxon>
    </lineage>
</organism>
<dbReference type="Proteomes" id="UP000796761">
    <property type="component" value="Unassembled WGS sequence"/>
</dbReference>